<organism evidence="1 2">
    <name type="scientific">Aulographum hederae CBS 113979</name>
    <dbReference type="NCBI Taxonomy" id="1176131"/>
    <lineage>
        <taxon>Eukaryota</taxon>
        <taxon>Fungi</taxon>
        <taxon>Dikarya</taxon>
        <taxon>Ascomycota</taxon>
        <taxon>Pezizomycotina</taxon>
        <taxon>Dothideomycetes</taxon>
        <taxon>Pleosporomycetidae</taxon>
        <taxon>Aulographales</taxon>
        <taxon>Aulographaceae</taxon>
    </lineage>
</organism>
<sequence>MQEESPARPMTEMALDGTSQWFGLQTQRPECPLNRCSVRDMSYGVTWRGRGTTSSKQLAAVVCAKPLQSMATACSSLQLPLHMLQTLDLHLPHVHYTILIAKNKPRCKTHSWGRLEGGEVDDLLPLWGACEHVTDISPASSLSSSPLLISRCRYSCIGNAPRLRADASVQLTADPNAGIRIILVVHPHFQSRHLDLKLLLTYLKL</sequence>
<name>A0A6G1GYZ8_9PEZI</name>
<proteinExistence type="predicted"/>
<dbReference type="Proteomes" id="UP000800041">
    <property type="component" value="Unassembled WGS sequence"/>
</dbReference>
<dbReference type="EMBL" id="ML977158">
    <property type="protein sequence ID" value="KAF1986181.1"/>
    <property type="molecule type" value="Genomic_DNA"/>
</dbReference>
<reference evidence="1" key="1">
    <citation type="journal article" date="2020" name="Stud. Mycol.">
        <title>101 Dothideomycetes genomes: a test case for predicting lifestyles and emergence of pathogens.</title>
        <authorList>
            <person name="Haridas S."/>
            <person name="Albert R."/>
            <person name="Binder M."/>
            <person name="Bloem J."/>
            <person name="Labutti K."/>
            <person name="Salamov A."/>
            <person name="Andreopoulos B."/>
            <person name="Baker S."/>
            <person name="Barry K."/>
            <person name="Bills G."/>
            <person name="Bluhm B."/>
            <person name="Cannon C."/>
            <person name="Castanera R."/>
            <person name="Culley D."/>
            <person name="Daum C."/>
            <person name="Ezra D."/>
            <person name="Gonzalez J."/>
            <person name="Henrissat B."/>
            <person name="Kuo A."/>
            <person name="Liang C."/>
            <person name="Lipzen A."/>
            <person name="Lutzoni F."/>
            <person name="Magnuson J."/>
            <person name="Mondo S."/>
            <person name="Nolan M."/>
            <person name="Ohm R."/>
            <person name="Pangilinan J."/>
            <person name="Park H.-J."/>
            <person name="Ramirez L."/>
            <person name="Alfaro M."/>
            <person name="Sun H."/>
            <person name="Tritt A."/>
            <person name="Yoshinaga Y."/>
            <person name="Zwiers L.-H."/>
            <person name="Turgeon B."/>
            <person name="Goodwin S."/>
            <person name="Spatafora J."/>
            <person name="Crous P."/>
            <person name="Grigoriev I."/>
        </authorList>
    </citation>
    <scope>NUCLEOTIDE SEQUENCE</scope>
    <source>
        <strain evidence="1">CBS 113979</strain>
    </source>
</reference>
<gene>
    <name evidence="1" type="ORF">K402DRAFT_91616</name>
</gene>
<evidence type="ECO:0000313" key="2">
    <source>
        <dbReference type="Proteomes" id="UP000800041"/>
    </source>
</evidence>
<keyword evidence="2" id="KW-1185">Reference proteome</keyword>
<dbReference type="AlphaFoldDB" id="A0A6G1GYZ8"/>
<protein>
    <submittedName>
        <fullName evidence="1">Uncharacterized protein</fullName>
    </submittedName>
</protein>
<evidence type="ECO:0000313" key="1">
    <source>
        <dbReference type="EMBL" id="KAF1986181.1"/>
    </source>
</evidence>
<accession>A0A6G1GYZ8</accession>